<keyword evidence="4" id="KW-1185">Reference proteome</keyword>
<gene>
    <name evidence="3" type="ORF">BJY14_007502</name>
</gene>
<proteinExistence type="inferred from homology"/>
<evidence type="ECO:0000259" key="2">
    <source>
        <dbReference type="SMART" id="SM00867"/>
    </source>
</evidence>
<dbReference type="Gene3D" id="2.40.128.110">
    <property type="entry name" value="Lipid/polyisoprenoid-binding, YceI-like"/>
    <property type="match status" value="1"/>
</dbReference>
<evidence type="ECO:0000313" key="3">
    <source>
        <dbReference type="EMBL" id="NYD51519.1"/>
    </source>
</evidence>
<dbReference type="Pfam" id="PF04264">
    <property type="entry name" value="YceI"/>
    <property type="match status" value="1"/>
</dbReference>
<dbReference type="PANTHER" id="PTHR34406:SF1">
    <property type="entry name" value="PROTEIN YCEI"/>
    <property type="match status" value="1"/>
</dbReference>
<feature type="domain" description="Lipid/polyisoprenoid-binding YceI-like" evidence="2">
    <location>
        <begin position="12"/>
        <end position="185"/>
    </location>
</feature>
<dbReference type="AlphaFoldDB" id="A0A7Y9JLH7"/>
<protein>
    <submittedName>
        <fullName evidence="3">Polyisoprenoid-binding protein YceI</fullName>
    </submittedName>
</protein>
<organism evidence="3 4">
    <name type="scientific">Actinomadura luteofluorescens</name>
    <dbReference type="NCBI Taxonomy" id="46163"/>
    <lineage>
        <taxon>Bacteria</taxon>
        <taxon>Bacillati</taxon>
        <taxon>Actinomycetota</taxon>
        <taxon>Actinomycetes</taxon>
        <taxon>Streptosporangiales</taxon>
        <taxon>Thermomonosporaceae</taxon>
        <taxon>Actinomadura</taxon>
    </lineage>
</organism>
<dbReference type="InterPro" id="IPR007372">
    <property type="entry name" value="Lipid/polyisoprenoid-bd_YceI"/>
</dbReference>
<dbReference type="InterPro" id="IPR036761">
    <property type="entry name" value="TTHA0802/YceI-like_sf"/>
</dbReference>
<sequence>MGGEVPDLEAGRWTIDPVHSEITFSVRHLMTTVRGSFPDFEGEVVIGADPLDSGARAEIRMGSIDTRSAERDEHVRSADFLDVRRHPVMSFTGTGVERAKIGRRARTPRYHLHGDLTIKNVTRPVRLLTEFHGVGPDPWGGVRAGFTATASISRRDFGIEFNIPLQGDRVMLGDEIAIALEIQAVFAAAEAPGPDADAPLDHCPPA</sequence>
<comment type="similarity">
    <text evidence="1">Belongs to the UPF0312 family.</text>
</comment>
<evidence type="ECO:0000256" key="1">
    <source>
        <dbReference type="ARBA" id="ARBA00008812"/>
    </source>
</evidence>
<dbReference type="EMBL" id="JACCBA010000001">
    <property type="protein sequence ID" value="NYD51519.1"/>
    <property type="molecule type" value="Genomic_DNA"/>
</dbReference>
<reference evidence="3 4" key="1">
    <citation type="submission" date="2020-07" db="EMBL/GenBank/DDBJ databases">
        <title>Sequencing the genomes of 1000 actinobacteria strains.</title>
        <authorList>
            <person name="Klenk H.-P."/>
        </authorList>
    </citation>
    <scope>NUCLEOTIDE SEQUENCE [LARGE SCALE GENOMIC DNA]</scope>
    <source>
        <strain evidence="3 4">DSM 40398</strain>
    </source>
</reference>
<dbReference type="RefSeq" id="WP_179847899.1">
    <property type="nucleotide sequence ID" value="NZ_JACCBA010000001.1"/>
</dbReference>
<accession>A0A7Y9JLH7</accession>
<name>A0A7Y9JLH7_9ACTN</name>
<dbReference type="Proteomes" id="UP000529783">
    <property type="component" value="Unassembled WGS sequence"/>
</dbReference>
<evidence type="ECO:0000313" key="4">
    <source>
        <dbReference type="Proteomes" id="UP000529783"/>
    </source>
</evidence>
<dbReference type="PANTHER" id="PTHR34406">
    <property type="entry name" value="PROTEIN YCEI"/>
    <property type="match status" value="1"/>
</dbReference>
<dbReference type="SMART" id="SM00867">
    <property type="entry name" value="YceI"/>
    <property type="match status" value="1"/>
</dbReference>
<dbReference type="SUPFAM" id="SSF101874">
    <property type="entry name" value="YceI-like"/>
    <property type="match status" value="1"/>
</dbReference>
<comment type="caution">
    <text evidence="3">The sequence shown here is derived from an EMBL/GenBank/DDBJ whole genome shotgun (WGS) entry which is preliminary data.</text>
</comment>